<dbReference type="GO" id="GO:0050361">
    <property type="term" value="F:tryptophan 2-monooxygenase activity"/>
    <property type="evidence" value="ECO:0007669"/>
    <property type="project" value="UniProtKB-EC"/>
</dbReference>
<accession>A0A150QZ46</accession>
<evidence type="ECO:0000256" key="2">
    <source>
        <dbReference type="ARBA" id="ARBA00005833"/>
    </source>
</evidence>
<evidence type="ECO:0000256" key="1">
    <source>
        <dbReference type="ARBA" id="ARBA00004814"/>
    </source>
</evidence>
<dbReference type="InterPro" id="IPR002937">
    <property type="entry name" value="Amino_oxidase"/>
</dbReference>
<dbReference type="PANTHER" id="PTHR10742">
    <property type="entry name" value="FLAVIN MONOAMINE OXIDASE"/>
    <property type="match status" value="1"/>
</dbReference>
<evidence type="ECO:0000259" key="7">
    <source>
        <dbReference type="Pfam" id="PF01593"/>
    </source>
</evidence>
<evidence type="ECO:0000256" key="4">
    <source>
        <dbReference type="ARBA" id="ARBA00017871"/>
    </source>
</evidence>
<dbReference type="Gene3D" id="3.90.660.10">
    <property type="match status" value="1"/>
</dbReference>
<evidence type="ECO:0000313" key="8">
    <source>
        <dbReference type="EMBL" id="KYF72878.1"/>
    </source>
</evidence>
<dbReference type="RefSeq" id="WP_061606057.1">
    <property type="nucleotide sequence ID" value="NZ_JEMA01000231.1"/>
</dbReference>
<comment type="similarity">
    <text evidence="2">Belongs to the tryptophan 2-monooxygenase family.</text>
</comment>
<dbReference type="SUPFAM" id="SSF51905">
    <property type="entry name" value="FAD/NAD(P)-binding domain"/>
    <property type="match status" value="1"/>
</dbReference>
<dbReference type="AlphaFoldDB" id="A0A150QZ46"/>
<dbReference type="Gene3D" id="3.50.50.60">
    <property type="entry name" value="FAD/NAD(P)-binding domain"/>
    <property type="match status" value="1"/>
</dbReference>
<protein>
    <recommendedName>
        <fullName evidence="4">Tryptophan 2-monooxygenase</fullName>
        <ecNumber evidence="3">1.13.12.3</ecNumber>
    </recommendedName>
</protein>
<evidence type="ECO:0000256" key="3">
    <source>
        <dbReference type="ARBA" id="ARBA00012535"/>
    </source>
</evidence>
<gene>
    <name evidence="8" type="ORF">BE15_22425</name>
</gene>
<comment type="pathway">
    <text evidence="1">Plant hormone metabolism; auxin biosynthesis.</text>
</comment>
<keyword evidence="5" id="KW-0073">Auxin biosynthesis</keyword>
<comment type="caution">
    <text evidence="8">The sequence shown here is derived from an EMBL/GenBank/DDBJ whole genome shotgun (WGS) entry which is preliminary data.</text>
</comment>
<dbReference type="InterPro" id="IPR036188">
    <property type="entry name" value="FAD/NAD-bd_sf"/>
</dbReference>
<evidence type="ECO:0000256" key="6">
    <source>
        <dbReference type="ARBA" id="ARBA00047321"/>
    </source>
</evidence>
<feature type="domain" description="Amine oxidase" evidence="7">
    <location>
        <begin position="57"/>
        <end position="405"/>
    </location>
</feature>
<sequence length="551" mass="61609">MRLPDFAAAEQIHDFDVAVVGGGVSGAYTAFRLRHAATEELGPKLRARAAQRPDGKLRVGLFESSDRIGGRLFSLTLPGVSDTPVELGGMRFLNSHQRVMALVNLFQLAYRPLPVEDPLARHMYYLRGQHFTAADWADPAFNPPYRLERGERARSPGSLLHEVVLRHRAALERYPERYRDVGFWNLLLAELSDQAYRLIRDATGYDSLVSNWSAADAIPYLIADFAPGSMYFALRKGFEELPRELSRRFSAAGGEIRMRHRLHRVDREGELLRLTFDVGEGTDNVRRVDAPVVCRAHHVVLAMPRRALELLHQDSFMFDSPRFESDVTAVLPQAGFKIFAAYRRPWWKTTRGITAGRSITDLPVRQCYYWVTGDETPGAGNPNSVLMASYNDGASVAFWAGLTRNAERYQAPPEVFPPGVAIPEDLRGAIAPAPLILEMQSQLCELHGLGVRARDGTFPAILPYLAVFQDWTRDPFGGGWHFWKVGADSKRIARRMQRPVADAPLYVCGEAWSHQQGWVEGALETADAVLEQELLVPTPTWIGGRGRPNGA</sequence>
<proteinExistence type="inferred from homology"/>
<feature type="domain" description="Amine oxidase" evidence="7">
    <location>
        <begin position="465"/>
        <end position="526"/>
    </location>
</feature>
<dbReference type="EMBL" id="JEMA01000231">
    <property type="protein sequence ID" value="KYF72878.1"/>
    <property type="molecule type" value="Genomic_DNA"/>
</dbReference>
<dbReference type="PANTHER" id="PTHR10742:SF410">
    <property type="entry name" value="LYSINE-SPECIFIC HISTONE DEMETHYLASE 2"/>
    <property type="match status" value="1"/>
</dbReference>
<evidence type="ECO:0000313" key="9">
    <source>
        <dbReference type="Proteomes" id="UP000075260"/>
    </source>
</evidence>
<evidence type="ECO:0000256" key="5">
    <source>
        <dbReference type="ARBA" id="ARBA00023070"/>
    </source>
</evidence>
<dbReference type="GO" id="GO:0009851">
    <property type="term" value="P:auxin biosynthetic process"/>
    <property type="evidence" value="ECO:0007669"/>
    <property type="project" value="UniProtKB-KW"/>
</dbReference>
<dbReference type="SUPFAM" id="SSF54373">
    <property type="entry name" value="FAD-linked reductases, C-terminal domain"/>
    <property type="match status" value="1"/>
</dbReference>
<dbReference type="Proteomes" id="UP000075260">
    <property type="component" value="Unassembled WGS sequence"/>
</dbReference>
<dbReference type="Pfam" id="PF01593">
    <property type="entry name" value="Amino_oxidase"/>
    <property type="match status" value="2"/>
</dbReference>
<reference evidence="8 9" key="1">
    <citation type="submission" date="2014-02" db="EMBL/GenBank/DDBJ databases">
        <title>The small core and large imbalanced accessory genome model reveals a collaborative survival strategy of Sorangium cellulosum strains in nature.</title>
        <authorList>
            <person name="Han K."/>
            <person name="Peng R."/>
            <person name="Blom J."/>
            <person name="Li Y.-Z."/>
        </authorList>
    </citation>
    <scope>NUCLEOTIDE SEQUENCE [LARGE SCALE GENOMIC DNA]</scope>
    <source>
        <strain evidence="8 9">So0008-312</strain>
    </source>
</reference>
<organism evidence="8 9">
    <name type="scientific">Sorangium cellulosum</name>
    <name type="common">Polyangium cellulosum</name>
    <dbReference type="NCBI Taxonomy" id="56"/>
    <lineage>
        <taxon>Bacteria</taxon>
        <taxon>Pseudomonadati</taxon>
        <taxon>Myxococcota</taxon>
        <taxon>Polyangia</taxon>
        <taxon>Polyangiales</taxon>
        <taxon>Polyangiaceae</taxon>
        <taxon>Sorangium</taxon>
    </lineage>
</organism>
<name>A0A150QZ46_SORCE</name>
<dbReference type="EC" id="1.13.12.3" evidence="3"/>
<comment type="catalytic activity">
    <reaction evidence="6">
        <text>L-tryptophan + O2 = indole-3-acetamide + CO2 + H2O</text>
        <dbReference type="Rhea" id="RHEA:16165"/>
        <dbReference type="ChEBI" id="CHEBI:15377"/>
        <dbReference type="ChEBI" id="CHEBI:15379"/>
        <dbReference type="ChEBI" id="CHEBI:16031"/>
        <dbReference type="ChEBI" id="CHEBI:16526"/>
        <dbReference type="ChEBI" id="CHEBI:57912"/>
        <dbReference type="EC" id="1.13.12.3"/>
    </reaction>
</comment>
<dbReference type="InterPro" id="IPR050281">
    <property type="entry name" value="Flavin_monoamine_oxidase"/>
</dbReference>
<dbReference type="OrthoDB" id="3972913at2"/>